<reference evidence="10 11" key="1">
    <citation type="journal article" date="2018" name="Cell">
        <title>The Chara Genome: Secondary Complexity and Implications for Plant Terrestrialization.</title>
        <authorList>
            <person name="Nishiyama T."/>
            <person name="Sakayama H."/>
            <person name="Vries J.D."/>
            <person name="Buschmann H."/>
            <person name="Saint-Marcoux D."/>
            <person name="Ullrich K.K."/>
            <person name="Haas F.B."/>
            <person name="Vanderstraeten L."/>
            <person name="Becker D."/>
            <person name="Lang D."/>
            <person name="Vosolsobe S."/>
            <person name="Rombauts S."/>
            <person name="Wilhelmsson P.K.I."/>
            <person name="Janitza P."/>
            <person name="Kern R."/>
            <person name="Heyl A."/>
            <person name="Rumpler F."/>
            <person name="Villalobos L.I.A.C."/>
            <person name="Clay J.M."/>
            <person name="Skokan R."/>
            <person name="Toyoda A."/>
            <person name="Suzuki Y."/>
            <person name="Kagoshima H."/>
            <person name="Schijlen E."/>
            <person name="Tajeshwar N."/>
            <person name="Catarino B."/>
            <person name="Hetherington A.J."/>
            <person name="Saltykova A."/>
            <person name="Bonnot C."/>
            <person name="Breuninger H."/>
            <person name="Symeonidi A."/>
            <person name="Radhakrishnan G.V."/>
            <person name="Van Nieuwerburgh F."/>
            <person name="Deforce D."/>
            <person name="Chang C."/>
            <person name="Karol K.G."/>
            <person name="Hedrich R."/>
            <person name="Ulvskov P."/>
            <person name="Glockner G."/>
            <person name="Delwiche C.F."/>
            <person name="Petrasek J."/>
            <person name="Van de Peer Y."/>
            <person name="Friml J."/>
            <person name="Beilby M."/>
            <person name="Dolan L."/>
            <person name="Kohara Y."/>
            <person name="Sugano S."/>
            <person name="Fujiyama A."/>
            <person name="Delaux P.-M."/>
            <person name="Quint M."/>
            <person name="TheiBen G."/>
            <person name="Hagemann M."/>
            <person name="Harholt J."/>
            <person name="Dunand C."/>
            <person name="Zachgo S."/>
            <person name="Langdale J."/>
            <person name="Maumus F."/>
            <person name="Straeten D.V.D."/>
            <person name="Gould S.B."/>
            <person name="Rensing S.A."/>
        </authorList>
    </citation>
    <scope>NUCLEOTIDE SEQUENCE [LARGE SCALE GENOMIC DNA]</scope>
    <source>
        <strain evidence="10 11">S276</strain>
    </source>
</reference>
<dbReference type="PANTHER" id="PTHR47576:SF2">
    <property type="entry name" value="BRCT DOMAIN DNA REPAIR PROTEIN-RELATED"/>
    <property type="match status" value="1"/>
</dbReference>
<dbReference type="PROSITE" id="PS50172">
    <property type="entry name" value="BRCT"/>
    <property type="match status" value="2"/>
</dbReference>
<dbReference type="InterPro" id="IPR016135">
    <property type="entry name" value="UBQ-conjugating_enzyme/RWD"/>
</dbReference>
<gene>
    <name evidence="10" type="ORF">CBR_g17947</name>
</gene>
<evidence type="ECO:0000256" key="2">
    <source>
        <dbReference type="ARBA" id="ARBA00022679"/>
    </source>
</evidence>
<feature type="compositionally biased region" description="Basic and acidic residues" evidence="7">
    <location>
        <begin position="357"/>
        <end position="369"/>
    </location>
</feature>
<dbReference type="Gene3D" id="3.10.110.10">
    <property type="entry name" value="Ubiquitin Conjugating Enzyme"/>
    <property type="match status" value="1"/>
</dbReference>
<feature type="domain" description="UBC core" evidence="8">
    <location>
        <begin position="3"/>
        <end position="151"/>
    </location>
</feature>
<dbReference type="Pfam" id="PF12738">
    <property type="entry name" value="PTCB-BRCT"/>
    <property type="match status" value="1"/>
</dbReference>
<dbReference type="GO" id="GO:0061631">
    <property type="term" value="F:ubiquitin conjugating enzyme activity"/>
    <property type="evidence" value="ECO:0007669"/>
    <property type="project" value="UniProtKB-EC"/>
</dbReference>
<dbReference type="SUPFAM" id="SSF52113">
    <property type="entry name" value="BRCT domain"/>
    <property type="match status" value="2"/>
</dbReference>
<dbReference type="PANTHER" id="PTHR47576">
    <property type="entry name" value="BRCT DOMAIN DNA REPAIR PROTEIN-RELATED"/>
    <property type="match status" value="1"/>
</dbReference>
<evidence type="ECO:0000256" key="4">
    <source>
        <dbReference type="ARBA" id="ARBA00022786"/>
    </source>
</evidence>
<evidence type="ECO:0000256" key="1">
    <source>
        <dbReference type="ARBA" id="ARBA00012486"/>
    </source>
</evidence>
<evidence type="ECO:0000256" key="3">
    <source>
        <dbReference type="ARBA" id="ARBA00022741"/>
    </source>
</evidence>
<keyword evidence="5" id="KW-0067">ATP-binding</keyword>
<dbReference type="SUPFAM" id="SSF54495">
    <property type="entry name" value="UBC-like"/>
    <property type="match status" value="1"/>
</dbReference>
<feature type="domain" description="BRCT" evidence="9">
    <location>
        <begin position="370"/>
        <end position="458"/>
    </location>
</feature>
<dbReference type="OrthoDB" id="251770at2759"/>
<feature type="compositionally biased region" description="Polar residues" evidence="7">
    <location>
        <begin position="331"/>
        <end position="350"/>
    </location>
</feature>
<dbReference type="PROSITE" id="PS00183">
    <property type="entry name" value="UBC_1"/>
    <property type="match status" value="1"/>
</dbReference>
<evidence type="ECO:0000259" key="8">
    <source>
        <dbReference type="PROSITE" id="PS50127"/>
    </source>
</evidence>
<evidence type="ECO:0000256" key="6">
    <source>
        <dbReference type="PROSITE-ProRule" id="PRU10133"/>
    </source>
</evidence>
<sequence>MQLDVSRVQKELVEIEKDKVLSGVSVSVCGDELSLMRGTIVGPVGTPYEGGTFVVDIQLPSAYPFEPPKMHFVTKVWHPNISSQNGAICLDILKDQWSPALTLKTALLSLQALLSSPEPDDPQDAVVARQYLRDHKTFVSTARHWTETFATRASVGMKEKVAMGQQAARITEEGDDNVNDCEQNGKAVDAKGQGSGSMALASSTCSSSEANTLFDGLVVCVTGLSKDARRWVQRETERLGGQYSPALHPRCTHLLVQSMAGRKFQHACKHGAKKGLQMVTLRWLLDSVKRNARMDESKYPVTVKTIQDVKCNWGQSRDAGGLSSGEDCLSAPSSRASGSDGNRQSRNASLEQVDLPEYDRVRDGSSDGQDRTDLFDGFCFYVDADVPEDVQQKVKETIARGGGSETGWWYVGCRATHVVCEAEALYRYAARSVNVVTPLWVLRSMKSKVLLNQVQFSADLGMHLASVLHSRAQEANHAGNGECRADEGKRGANGTYGREVEMPPLRREREQEVQIAKAGVRRRRGPRKQPCRTLPRPITPALLMETVCWAVTDLPTTAKTFRECDESSEYIEFSMTRIEALGIGSEGSIGDPAADFSLDSELTNNSPAWGLVGNGVKKDATRIMDDFGKVRSMLESERMEVVFPSPFLTILFPIDRFAEMGLSSRQFFSEAGFTRHQILEAIYSFYQEGMSTEEVRVALHTDSKYADRLRAAYVGPLVTDCLPVKDQQKHVAPVMKRCEFLGSRRSFEGLQRTGRDNTGNVYELLLGV</sequence>
<keyword evidence="2" id="KW-0808">Transferase</keyword>
<keyword evidence="11" id="KW-1185">Reference proteome</keyword>
<name>A0A388KW15_CHABU</name>
<dbReference type="FunFam" id="3.10.110.10:FF:000037">
    <property type="entry name" value="ubiquitin-conjugating enzyme E2 27"/>
    <property type="match status" value="1"/>
</dbReference>
<dbReference type="Pfam" id="PF20415">
    <property type="entry name" value="DUF6699"/>
    <property type="match status" value="1"/>
</dbReference>
<feature type="active site" description="Glycyl thioester intermediate" evidence="6">
    <location>
        <position position="89"/>
    </location>
</feature>
<evidence type="ECO:0000256" key="5">
    <source>
        <dbReference type="ARBA" id="ARBA00022840"/>
    </source>
</evidence>
<dbReference type="GO" id="GO:0005524">
    <property type="term" value="F:ATP binding"/>
    <property type="evidence" value="ECO:0007669"/>
    <property type="project" value="UniProtKB-KW"/>
</dbReference>
<evidence type="ECO:0000256" key="7">
    <source>
        <dbReference type="SAM" id="MobiDB-lite"/>
    </source>
</evidence>
<evidence type="ECO:0000313" key="11">
    <source>
        <dbReference type="Proteomes" id="UP000265515"/>
    </source>
</evidence>
<feature type="region of interest" description="Disordered" evidence="7">
    <location>
        <begin position="477"/>
        <end position="498"/>
    </location>
</feature>
<protein>
    <recommendedName>
        <fullName evidence="1">E2 ubiquitin-conjugating enzyme</fullName>
        <ecNumber evidence="1">2.3.2.23</ecNumber>
    </recommendedName>
</protein>
<dbReference type="InterPro" id="IPR046522">
    <property type="entry name" value="DUF6699"/>
</dbReference>
<dbReference type="InterPro" id="IPR023313">
    <property type="entry name" value="UBQ-conjugating_AS"/>
</dbReference>
<dbReference type="SMART" id="SM00292">
    <property type="entry name" value="BRCT"/>
    <property type="match status" value="2"/>
</dbReference>
<dbReference type="InterPro" id="IPR036420">
    <property type="entry name" value="BRCT_dom_sf"/>
</dbReference>
<dbReference type="InterPro" id="IPR000608">
    <property type="entry name" value="UBC"/>
</dbReference>
<feature type="domain" description="BRCT" evidence="9">
    <location>
        <begin position="209"/>
        <end position="301"/>
    </location>
</feature>
<dbReference type="Pfam" id="PF00179">
    <property type="entry name" value="UQ_con"/>
    <property type="match status" value="1"/>
</dbReference>
<comment type="caution">
    <text evidence="10">The sequence shown here is derived from an EMBL/GenBank/DDBJ whole genome shotgun (WGS) entry which is preliminary data.</text>
</comment>
<dbReference type="Gene3D" id="3.40.50.10190">
    <property type="entry name" value="BRCT domain"/>
    <property type="match status" value="2"/>
</dbReference>
<feature type="region of interest" description="Disordered" evidence="7">
    <location>
        <begin position="318"/>
        <end position="369"/>
    </location>
</feature>
<keyword evidence="3" id="KW-0547">Nucleotide-binding</keyword>
<dbReference type="EMBL" id="BFEA01000199">
    <property type="protein sequence ID" value="GBG74237.1"/>
    <property type="molecule type" value="Genomic_DNA"/>
</dbReference>
<keyword evidence="4" id="KW-0833">Ubl conjugation pathway</keyword>
<dbReference type="PROSITE" id="PS50127">
    <property type="entry name" value="UBC_2"/>
    <property type="match status" value="1"/>
</dbReference>
<dbReference type="CDD" id="cd23800">
    <property type="entry name" value="UBCc_UBE2K"/>
    <property type="match status" value="1"/>
</dbReference>
<accession>A0A388KW15</accession>
<dbReference type="EC" id="2.3.2.23" evidence="1"/>
<dbReference type="SMART" id="SM00212">
    <property type="entry name" value="UBCc"/>
    <property type="match status" value="1"/>
</dbReference>
<dbReference type="Gramene" id="GBG74237">
    <property type="protein sequence ID" value="GBG74237"/>
    <property type="gene ID" value="CBR_g17947"/>
</dbReference>
<dbReference type="CDD" id="cd17731">
    <property type="entry name" value="BRCT_TopBP1_rpt2_like"/>
    <property type="match status" value="1"/>
</dbReference>
<dbReference type="AlphaFoldDB" id="A0A388KW15"/>
<evidence type="ECO:0000259" key="9">
    <source>
        <dbReference type="PROSITE" id="PS50172"/>
    </source>
</evidence>
<proteinExistence type="predicted"/>
<dbReference type="Proteomes" id="UP000265515">
    <property type="component" value="Unassembled WGS sequence"/>
</dbReference>
<organism evidence="10 11">
    <name type="scientific">Chara braunii</name>
    <name type="common">Braun's stonewort</name>
    <dbReference type="NCBI Taxonomy" id="69332"/>
    <lineage>
        <taxon>Eukaryota</taxon>
        <taxon>Viridiplantae</taxon>
        <taxon>Streptophyta</taxon>
        <taxon>Charophyceae</taxon>
        <taxon>Charales</taxon>
        <taxon>Characeae</taxon>
        <taxon>Chara</taxon>
    </lineage>
</organism>
<dbReference type="InterPro" id="IPR059215">
    <property type="entry name" value="BRCT2_TopBP1-like"/>
</dbReference>
<dbReference type="OMA" id="CVRRSMR"/>
<dbReference type="InterPro" id="IPR001357">
    <property type="entry name" value="BRCT_dom"/>
</dbReference>
<evidence type="ECO:0000313" key="10">
    <source>
        <dbReference type="EMBL" id="GBG74237.1"/>
    </source>
</evidence>